<sequence length="103" mass="12092">MHRWTFAWNVPLDTWLEVKGDGRDYLYFDNQASDAIYRYLSENSNHLHDSPITALLISSGVSHYYLSCIYRSEASGDQQVKNLNFSLRENFYFIGETVRDVCR</sequence>
<gene>
    <name evidence="1" type="ORF">GCM10007938_07260</name>
</gene>
<protein>
    <submittedName>
        <fullName evidence="1">Uncharacterized protein</fullName>
    </submittedName>
</protein>
<dbReference type="EMBL" id="BSPW01000018">
    <property type="protein sequence ID" value="GLT16949.1"/>
    <property type="molecule type" value="Genomic_DNA"/>
</dbReference>
<proteinExistence type="predicted"/>
<dbReference type="RefSeq" id="WP_284190876.1">
    <property type="nucleotide sequence ID" value="NZ_BSPW01000018.1"/>
</dbReference>
<evidence type="ECO:0000313" key="2">
    <source>
        <dbReference type="Proteomes" id="UP001157138"/>
    </source>
</evidence>
<evidence type="ECO:0000313" key="1">
    <source>
        <dbReference type="EMBL" id="GLT16949.1"/>
    </source>
</evidence>
<accession>A0ABQ6EV98</accession>
<keyword evidence="2" id="KW-1185">Reference proteome</keyword>
<dbReference type="Proteomes" id="UP001157138">
    <property type="component" value="Unassembled WGS sequence"/>
</dbReference>
<comment type="caution">
    <text evidence="1">The sequence shown here is derived from an EMBL/GenBank/DDBJ whole genome shotgun (WGS) entry which is preliminary data.</text>
</comment>
<name>A0ABQ6EV98_9VIBR</name>
<organism evidence="1 2">
    <name type="scientific">Vibrio zhanjiangensis</name>
    <dbReference type="NCBI Taxonomy" id="1046128"/>
    <lineage>
        <taxon>Bacteria</taxon>
        <taxon>Pseudomonadati</taxon>
        <taxon>Pseudomonadota</taxon>
        <taxon>Gammaproteobacteria</taxon>
        <taxon>Vibrionales</taxon>
        <taxon>Vibrionaceae</taxon>
        <taxon>Vibrio</taxon>
    </lineage>
</organism>
<reference evidence="2" key="1">
    <citation type="journal article" date="2019" name="Int. J. Syst. Evol. Microbiol.">
        <title>The Global Catalogue of Microorganisms (GCM) 10K type strain sequencing project: providing services to taxonomists for standard genome sequencing and annotation.</title>
        <authorList>
            <consortium name="The Broad Institute Genomics Platform"/>
            <consortium name="The Broad Institute Genome Sequencing Center for Infectious Disease"/>
            <person name="Wu L."/>
            <person name="Ma J."/>
        </authorList>
    </citation>
    <scope>NUCLEOTIDE SEQUENCE [LARGE SCALE GENOMIC DNA]</scope>
    <source>
        <strain evidence="2">NBRC 108723</strain>
    </source>
</reference>